<dbReference type="EMBL" id="MN739837">
    <property type="protein sequence ID" value="QHT74103.1"/>
    <property type="molecule type" value="Genomic_DNA"/>
</dbReference>
<reference evidence="1" key="1">
    <citation type="journal article" date="2020" name="Nature">
        <title>Giant virus diversity and host interactions through global metagenomics.</title>
        <authorList>
            <person name="Schulz F."/>
            <person name="Roux S."/>
            <person name="Paez-Espino D."/>
            <person name="Jungbluth S."/>
            <person name="Walsh D.A."/>
            <person name="Denef V.J."/>
            <person name="McMahon K.D."/>
            <person name="Konstantinidis K.T."/>
            <person name="Eloe-Fadrosh E.A."/>
            <person name="Kyrpides N.C."/>
            <person name="Woyke T."/>
        </authorList>
    </citation>
    <scope>NUCLEOTIDE SEQUENCE</scope>
    <source>
        <strain evidence="1">GVMAG-M-3300023179-4</strain>
    </source>
</reference>
<sequence>MSKGVKTLVVNNDHNIHSNKTIHHFPGGPGNYGHKIEKMIVFLNELKNKLIN</sequence>
<dbReference type="AlphaFoldDB" id="A0A6C0H222"/>
<name>A0A6C0H222_9ZZZZ</name>
<protein>
    <submittedName>
        <fullName evidence="1">Uncharacterized protein</fullName>
    </submittedName>
</protein>
<evidence type="ECO:0000313" key="1">
    <source>
        <dbReference type="EMBL" id="QHT74103.1"/>
    </source>
</evidence>
<organism evidence="1">
    <name type="scientific">viral metagenome</name>
    <dbReference type="NCBI Taxonomy" id="1070528"/>
    <lineage>
        <taxon>unclassified sequences</taxon>
        <taxon>metagenomes</taxon>
        <taxon>organismal metagenomes</taxon>
    </lineage>
</organism>
<proteinExistence type="predicted"/>
<accession>A0A6C0H222</accession>